<sequence>MWSNPLRNPLWFLTLLTLLQSIFLWPEPEAWGWLLAAQVAVCLVALAFRGWRLYGLVALAILVGSNWAWVTSPGIETCQSSISSIEGWSRQGYQKGIRQIELIRPRLQCGNQELYLAMVQVETNLPAQGWFQAGDQIRFERVELQDDRGLPRFRAFPKVFNLSSQAHQLGRSPLLLYLQSKARLYLSPKALAFFKALGTADRSDLSSLWRRHLGQMGLAHLLAISGMHVGALFLWVNLGLRAIGSFHVKWILEGKGLLWVDLLTLALVFGFLQLIDSPVSARRAWAMLAWWVAIKHFLPAQPLWLVLLGVGQYILLSEPWALMQVSFQLSFLSVGGIFIILPLLPRIGLWQGAIRRFIGALWSSFLMSCWLFIFTLPLVDRIQPIHSLISPINNLIHIFWVGSVMMPGYLLVLSFASLSYVCGGLVGEAWVFELAEWLGQSWQILLDLTWAINNWFLVRLDWQLKAPWITLWTFGWAVVIRAAIYFRKAPALMKTS</sequence>
<evidence type="ECO:0000256" key="3">
    <source>
        <dbReference type="ARBA" id="ARBA00022692"/>
    </source>
</evidence>
<dbReference type="AlphaFoldDB" id="A0A1F6GAW2"/>
<feature type="transmembrane region" description="Helical" evidence="6">
    <location>
        <begin position="409"/>
        <end position="432"/>
    </location>
</feature>
<feature type="transmembrane region" description="Helical" evidence="6">
    <location>
        <begin position="31"/>
        <end position="48"/>
    </location>
</feature>
<feature type="transmembrane region" description="Helical" evidence="6">
    <location>
        <begin position="287"/>
        <end position="315"/>
    </location>
</feature>
<evidence type="ECO:0000256" key="6">
    <source>
        <dbReference type="SAM" id="Phobius"/>
    </source>
</evidence>
<dbReference type="PANTHER" id="PTHR30619:SF7">
    <property type="entry name" value="BETA-LACTAMASE DOMAIN PROTEIN"/>
    <property type="match status" value="1"/>
</dbReference>
<evidence type="ECO:0000256" key="1">
    <source>
        <dbReference type="ARBA" id="ARBA00004651"/>
    </source>
</evidence>
<organism evidence="8 9">
    <name type="scientific">Candidatus Lambdaproteobacteria bacterium RIFOXYD2_FULL_50_16</name>
    <dbReference type="NCBI Taxonomy" id="1817772"/>
    <lineage>
        <taxon>Bacteria</taxon>
        <taxon>Pseudomonadati</taxon>
        <taxon>Pseudomonadota</taxon>
        <taxon>Candidatus Lambdaproteobacteria</taxon>
    </lineage>
</organism>
<comment type="subcellular location">
    <subcellularLocation>
        <location evidence="1">Cell membrane</location>
        <topology evidence="1">Multi-pass membrane protein</topology>
    </subcellularLocation>
</comment>
<accession>A0A1F6GAW2</accession>
<keyword evidence="3 6" id="KW-0812">Transmembrane</keyword>
<gene>
    <name evidence="8" type="ORF">A2527_08750</name>
</gene>
<dbReference type="EMBL" id="MFNE01000026">
    <property type="protein sequence ID" value="OGG95250.1"/>
    <property type="molecule type" value="Genomic_DNA"/>
</dbReference>
<proteinExistence type="predicted"/>
<evidence type="ECO:0000256" key="2">
    <source>
        <dbReference type="ARBA" id="ARBA00022475"/>
    </source>
</evidence>
<keyword evidence="2" id="KW-1003">Cell membrane</keyword>
<evidence type="ECO:0000256" key="5">
    <source>
        <dbReference type="ARBA" id="ARBA00023136"/>
    </source>
</evidence>
<keyword evidence="5 6" id="KW-0472">Membrane</keyword>
<dbReference type="GO" id="GO:0005886">
    <property type="term" value="C:plasma membrane"/>
    <property type="evidence" value="ECO:0007669"/>
    <property type="project" value="UniProtKB-SubCell"/>
</dbReference>
<feature type="transmembrane region" description="Helical" evidence="6">
    <location>
        <begin position="256"/>
        <end position="275"/>
    </location>
</feature>
<feature type="transmembrane region" description="Helical" evidence="6">
    <location>
        <begin position="385"/>
        <end position="402"/>
    </location>
</feature>
<keyword evidence="4 6" id="KW-1133">Transmembrane helix</keyword>
<reference evidence="8 9" key="1">
    <citation type="journal article" date="2016" name="Nat. Commun.">
        <title>Thousands of microbial genomes shed light on interconnected biogeochemical processes in an aquifer system.</title>
        <authorList>
            <person name="Anantharaman K."/>
            <person name="Brown C.T."/>
            <person name="Hug L.A."/>
            <person name="Sharon I."/>
            <person name="Castelle C.J."/>
            <person name="Probst A.J."/>
            <person name="Thomas B.C."/>
            <person name="Singh A."/>
            <person name="Wilkins M.J."/>
            <person name="Karaoz U."/>
            <person name="Brodie E.L."/>
            <person name="Williams K.H."/>
            <person name="Hubbard S.S."/>
            <person name="Banfield J.F."/>
        </authorList>
    </citation>
    <scope>NUCLEOTIDE SEQUENCE [LARGE SCALE GENOMIC DNA]</scope>
</reference>
<evidence type="ECO:0000256" key="4">
    <source>
        <dbReference type="ARBA" id="ARBA00022989"/>
    </source>
</evidence>
<feature type="transmembrane region" description="Helical" evidence="6">
    <location>
        <begin position="217"/>
        <end position="236"/>
    </location>
</feature>
<feature type="transmembrane region" description="Helical" evidence="6">
    <location>
        <begin position="327"/>
        <end position="345"/>
    </location>
</feature>
<comment type="caution">
    <text evidence="8">The sequence shown here is derived from an EMBL/GenBank/DDBJ whole genome shotgun (WGS) entry which is preliminary data.</text>
</comment>
<dbReference type="Pfam" id="PF03772">
    <property type="entry name" value="Competence"/>
    <property type="match status" value="1"/>
</dbReference>
<dbReference type="STRING" id="1817772.A2527_08750"/>
<dbReference type="InterPro" id="IPR052159">
    <property type="entry name" value="Competence_DNA_uptake"/>
</dbReference>
<feature type="domain" description="ComEC/Rec2-related protein" evidence="7">
    <location>
        <begin position="199"/>
        <end position="485"/>
    </location>
</feature>
<feature type="transmembrane region" description="Helical" evidence="6">
    <location>
        <begin position="357"/>
        <end position="379"/>
    </location>
</feature>
<dbReference type="InterPro" id="IPR004477">
    <property type="entry name" value="ComEC_N"/>
</dbReference>
<feature type="transmembrane region" description="Helical" evidence="6">
    <location>
        <begin position="466"/>
        <end position="486"/>
    </location>
</feature>
<evidence type="ECO:0000313" key="9">
    <source>
        <dbReference type="Proteomes" id="UP000178449"/>
    </source>
</evidence>
<feature type="transmembrane region" description="Helical" evidence="6">
    <location>
        <begin position="9"/>
        <end position="25"/>
    </location>
</feature>
<name>A0A1F6GAW2_9PROT</name>
<evidence type="ECO:0000313" key="8">
    <source>
        <dbReference type="EMBL" id="OGG95250.1"/>
    </source>
</evidence>
<protein>
    <recommendedName>
        <fullName evidence="7">ComEC/Rec2-related protein domain-containing protein</fullName>
    </recommendedName>
</protein>
<dbReference type="PANTHER" id="PTHR30619">
    <property type="entry name" value="DNA INTERNALIZATION/COMPETENCE PROTEIN COMEC/REC2"/>
    <property type="match status" value="1"/>
</dbReference>
<dbReference type="Proteomes" id="UP000178449">
    <property type="component" value="Unassembled WGS sequence"/>
</dbReference>
<evidence type="ECO:0000259" key="7">
    <source>
        <dbReference type="Pfam" id="PF03772"/>
    </source>
</evidence>